<dbReference type="SUPFAM" id="SSF52317">
    <property type="entry name" value="Class I glutamine amidotransferase-like"/>
    <property type="match status" value="1"/>
</dbReference>
<dbReference type="CDD" id="cd03139">
    <property type="entry name" value="GATase1_PfpI_2"/>
    <property type="match status" value="1"/>
</dbReference>
<keyword evidence="3" id="KW-1185">Reference proteome</keyword>
<evidence type="ECO:0000313" key="3">
    <source>
        <dbReference type="Proteomes" id="UP000237846"/>
    </source>
</evidence>
<gene>
    <name evidence="2" type="ORF">CLV72_105183</name>
</gene>
<dbReference type="PANTHER" id="PTHR43130:SF2">
    <property type="entry name" value="DJ-1_PFPI DOMAIN-CONTAINING PROTEIN"/>
    <property type="match status" value="1"/>
</dbReference>
<accession>A0A2T0Q210</accession>
<reference evidence="2 3" key="1">
    <citation type="submission" date="2018-03" db="EMBL/GenBank/DDBJ databases">
        <title>Genomic Encyclopedia of Archaeal and Bacterial Type Strains, Phase II (KMG-II): from individual species to whole genera.</title>
        <authorList>
            <person name="Goeker M."/>
        </authorList>
    </citation>
    <scope>NUCLEOTIDE SEQUENCE [LARGE SCALE GENOMIC DNA]</scope>
    <source>
        <strain evidence="2 3">DSM 45601</strain>
    </source>
</reference>
<proteinExistence type="predicted"/>
<dbReference type="RefSeq" id="WP_106247530.1">
    <property type="nucleotide sequence ID" value="NZ_PVZC01000005.1"/>
</dbReference>
<comment type="caution">
    <text evidence="2">The sequence shown here is derived from an EMBL/GenBank/DDBJ whole genome shotgun (WGS) entry which is preliminary data.</text>
</comment>
<dbReference type="Pfam" id="PF01965">
    <property type="entry name" value="DJ-1_PfpI"/>
    <property type="match status" value="1"/>
</dbReference>
<dbReference type="InterPro" id="IPR002818">
    <property type="entry name" value="DJ-1/PfpI"/>
</dbReference>
<dbReference type="Gene3D" id="3.40.50.880">
    <property type="match status" value="1"/>
</dbReference>
<dbReference type="AlphaFoldDB" id="A0A2T0Q210"/>
<protein>
    <submittedName>
        <fullName evidence="2">DJ-1/PfpI family protein</fullName>
    </submittedName>
</protein>
<name>A0A2T0Q210_9ACTN</name>
<feature type="domain" description="DJ-1/PfpI" evidence="1">
    <location>
        <begin position="3"/>
        <end position="162"/>
    </location>
</feature>
<organism evidence="2 3">
    <name type="scientific">Allonocardiopsis opalescens</name>
    <dbReference type="NCBI Taxonomy" id="1144618"/>
    <lineage>
        <taxon>Bacteria</taxon>
        <taxon>Bacillati</taxon>
        <taxon>Actinomycetota</taxon>
        <taxon>Actinomycetes</taxon>
        <taxon>Streptosporangiales</taxon>
        <taxon>Allonocardiopsis</taxon>
    </lineage>
</organism>
<evidence type="ECO:0000259" key="1">
    <source>
        <dbReference type="Pfam" id="PF01965"/>
    </source>
</evidence>
<dbReference type="GO" id="GO:0006355">
    <property type="term" value="P:regulation of DNA-templated transcription"/>
    <property type="evidence" value="ECO:0007669"/>
    <property type="project" value="TreeGrafter"/>
</dbReference>
<dbReference type="OrthoDB" id="4265717at2"/>
<evidence type="ECO:0000313" key="2">
    <source>
        <dbReference type="EMBL" id="PRX97833.1"/>
    </source>
</evidence>
<dbReference type="InterPro" id="IPR052158">
    <property type="entry name" value="INH-QAR"/>
</dbReference>
<dbReference type="PANTHER" id="PTHR43130">
    <property type="entry name" value="ARAC-FAMILY TRANSCRIPTIONAL REGULATOR"/>
    <property type="match status" value="1"/>
</dbReference>
<sequence>MDIAFALYRGMTTLDFAGPHEMLAHHPEVTAHYLAAAAGPVRTDTGLEVTATAAFGELPRPDVIVVPGSGEYERVLDDEKELVDWLAAAYPSATWTTSVCTGSTLLAKAGILAGRPATTHWAARGLLEGLGARVSTERVVIDGDVITAAGVSAGLDMGLTLAARLWGERTARAVQLLVEYAPEPPYDSGSLEGVDPEVLAELGRLTARS</sequence>
<dbReference type="InterPro" id="IPR029062">
    <property type="entry name" value="Class_I_gatase-like"/>
</dbReference>
<dbReference type="Proteomes" id="UP000237846">
    <property type="component" value="Unassembled WGS sequence"/>
</dbReference>
<dbReference type="EMBL" id="PVZC01000005">
    <property type="protein sequence ID" value="PRX97833.1"/>
    <property type="molecule type" value="Genomic_DNA"/>
</dbReference>